<sequence>MTTTHPDFQAEEQRLVYTKSYMQQILQESQRDLQSAQENIRHSMADLDYLDSSLSYLNILANARFFEMARNQKEGLEAVQKKPYFARIDFQKTGEAKELLYIGKTSLFHRETHEPIIVDWRSPVANVYYDGRLGDMEYDVRGEIHQGHLFAKRQYKIEDGQLLAIRDIDLTTNDELLQEALAGKADVRLTEIVSTIQQEQNEIIRAHLRQPIIVQGAAGSGKTTIALHRISYFLYTMGEHFNPEQLMILAPNKLFIDYIGDVLPELGVDKICQTTFADYVLAATKLKIKLQSPSDQLEDFMTGKSTWIAEMKGSLDYRDIIERYIQKIEHNIAAQFEDVYIEKYCIMRASHLKKLFLHEFSYMPIEKRLAHIKKVLASHVRQKKQAILNKLHQKYDDALGKALNGIRDDVNRRRLVTKVIDERDERIPAIDKEAKATVTTYMRRFTKHNIKTLYRSFLTNPDLLAEFAPDWHYIEQQQFIQAHVKEQWTLEDLAALYYLQARLKGIDDAWKMRVVFIDEVQDYSLFQLAALKAGLETDMFTMVGDLAQGIHSYRSLTAWEPVQQLFPRASFRTLQKSYRTTIEIMEVANQILMRMDETLPLVEPVVRHGPTPTFVKTPSLHAQQMQDIVQAIRANGHQSIAVICKTNADAMTLYQTLQNNDVACQLLTEQESINQAMLLIVPSHLAKGLEFDAVIVAAFDTPYFDTKIDRKLLYVALTRAMHELYLIGPSIEAFLLANATVPIQLSELN</sequence>
<dbReference type="PROSITE" id="PS51198">
    <property type="entry name" value="UVRD_HELICASE_ATP_BIND"/>
    <property type="match status" value="1"/>
</dbReference>
<evidence type="ECO:0000256" key="5">
    <source>
        <dbReference type="PROSITE-ProRule" id="PRU00560"/>
    </source>
</evidence>
<dbReference type="InterPro" id="IPR027785">
    <property type="entry name" value="UvrD-like_helicase_C"/>
</dbReference>
<reference evidence="7" key="1">
    <citation type="submission" date="2022-08" db="EMBL/GenBank/DDBJ databases">
        <title>Draft genome sequence of Lysinibacillus sp. strain KH24.</title>
        <authorList>
            <person name="Kanbe H."/>
            <person name="Itoh H."/>
        </authorList>
    </citation>
    <scope>NUCLEOTIDE SEQUENCE</scope>
    <source>
        <strain evidence="7">KH24</strain>
    </source>
</reference>
<keyword evidence="1 5" id="KW-0547">Nucleotide-binding</keyword>
<dbReference type="InterPro" id="IPR048228">
    <property type="entry name" value="HelD_bacillota"/>
</dbReference>
<dbReference type="Proteomes" id="UP001065593">
    <property type="component" value="Unassembled WGS sequence"/>
</dbReference>
<dbReference type="Pfam" id="PF00580">
    <property type="entry name" value="UvrD-helicase"/>
    <property type="match status" value="1"/>
</dbReference>
<protein>
    <submittedName>
        <fullName evidence="7">DNA helicase</fullName>
    </submittedName>
</protein>
<feature type="binding site" evidence="5">
    <location>
        <begin position="216"/>
        <end position="223"/>
    </location>
    <ligand>
        <name>ATP</name>
        <dbReference type="ChEBI" id="CHEBI:30616"/>
    </ligand>
</feature>
<dbReference type="PANTHER" id="PTHR11070">
    <property type="entry name" value="UVRD / RECB / PCRA DNA HELICASE FAMILY MEMBER"/>
    <property type="match status" value="1"/>
</dbReference>
<evidence type="ECO:0000259" key="6">
    <source>
        <dbReference type="PROSITE" id="PS51198"/>
    </source>
</evidence>
<keyword evidence="8" id="KW-1185">Reference proteome</keyword>
<dbReference type="Gene3D" id="3.40.50.300">
    <property type="entry name" value="P-loop containing nucleotide triphosphate hydrolases"/>
    <property type="match status" value="2"/>
</dbReference>
<dbReference type="InterPro" id="IPR027417">
    <property type="entry name" value="P-loop_NTPase"/>
</dbReference>
<evidence type="ECO:0000313" key="7">
    <source>
        <dbReference type="EMBL" id="GLC88043.1"/>
    </source>
</evidence>
<accession>A0ABQ5NIE0</accession>
<dbReference type="EMBL" id="BRZA01000001">
    <property type="protein sequence ID" value="GLC88043.1"/>
    <property type="molecule type" value="Genomic_DNA"/>
</dbReference>
<dbReference type="Pfam" id="PF13538">
    <property type="entry name" value="UvrD_C_2"/>
    <property type="match status" value="1"/>
</dbReference>
<dbReference type="RefSeq" id="WP_264987756.1">
    <property type="nucleotide sequence ID" value="NZ_BRZA01000001.1"/>
</dbReference>
<evidence type="ECO:0000256" key="3">
    <source>
        <dbReference type="ARBA" id="ARBA00022806"/>
    </source>
</evidence>
<comment type="caution">
    <text evidence="7">The sequence shown here is derived from an EMBL/GenBank/DDBJ whole genome shotgun (WGS) entry which is preliminary data.</text>
</comment>
<evidence type="ECO:0000256" key="1">
    <source>
        <dbReference type="ARBA" id="ARBA00022741"/>
    </source>
</evidence>
<evidence type="ECO:0000313" key="8">
    <source>
        <dbReference type="Proteomes" id="UP001065593"/>
    </source>
</evidence>
<dbReference type="SUPFAM" id="SSF52540">
    <property type="entry name" value="P-loop containing nucleoside triphosphate hydrolases"/>
    <property type="match status" value="1"/>
</dbReference>
<keyword evidence="3 5" id="KW-0347">Helicase</keyword>
<keyword evidence="4 5" id="KW-0067">ATP-binding</keyword>
<organism evidence="7 8">
    <name type="scientific">Lysinibacillus piscis</name>
    <dbReference type="NCBI Taxonomy" id="2518931"/>
    <lineage>
        <taxon>Bacteria</taxon>
        <taxon>Bacillati</taxon>
        <taxon>Bacillota</taxon>
        <taxon>Bacilli</taxon>
        <taxon>Bacillales</taxon>
        <taxon>Bacillaceae</taxon>
        <taxon>Lysinibacillus</taxon>
    </lineage>
</organism>
<dbReference type="InterPro" id="IPR000212">
    <property type="entry name" value="DNA_helicase_UvrD/REP"/>
</dbReference>
<gene>
    <name evidence="7" type="ORF">LYSBPC_11700</name>
</gene>
<dbReference type="NCBIfam" id="NF041464">
    <property type="entry name" value="HelD_BACSU"/>
    <property type="match status" value="1"/>
</dbReference>
<evidence type="ECO:0000256" key="4">
    <source>
        <dbReference type="ARBA" id="ARBA00022840"/>
    </source>
</evidence>
<keyword evidence="2 5" id="KW-0378">Hydrolase</keyword>
<name>A0ABQ5NIE0_9BACI</name>
<evidence type="ECO:0000256" key="2">
    <source>
        <dbReference type="ARBA" id="ARBA00022801"/>
    </source>
</evidence>
<dbReference type="InterPro" id="IPR014016">
    <property type="entry name" value="UvrD-like_ATP-bd"/>
</dbReference>
<dbReference type="PANTHER" id="PTHR11070:SF17">
    <property type="entry name" value="DNA HELICASE IV"/>
    <property type="match status" value="1"/>
</dbReference>
<proteinExistence type="predicted"/>
<dbReference type="GO" id="GO:0004386">
    <property type="term" value="F:helicase activity"/>
    <property type="evidence" value="ECO:0007669"/>
    <property type="project" value="UniProtKB-KW"/>
</dbReference>
<feature type="domain" description="UvrD-like helicase ATP-binding" evidence="6">
    <location>
        <begin position="195"/>
        <end position="581"/>
    </location>
</feature>